<dbReference type="STRING" id="1314790.A0A1Y1WWY8"/>
<gene>
    <name evidence="3" type="ORF">K493DRAFT_271406</name>
</gene>
<dbReference type="InterPro" id="IPR002347">
    <property type="entry name" value="SDR_fam"/>
</dbReference>
<dbReference type="InParanoid" id="A0A1Y1WWY8"/>
<dbReference type="GO" id="GO:0016491">
    <property type="term" value="F:oxidoreductase activity"/>
    <property type="evidence" value="ECO:0007669"/>
    <property type="project" value="UniProtKB-KW"/>
</dbReference>
<dbReference type="PRINTS" id="PR00081">
    <property type="entry name" value="GDHRDH"/>
</dbReference>
<dbReference type="Proteomes" id="UP000193498">
    <property type="component" value="Unassembled WGS sequence"/>
</dbReference>
<comment type="similarity">
    <text evidence="2">Belongs to the short-chain dehydrogenases/reductases (SDR) family.</text>
</comment>
<dbReference type="InterPro" id="IPR036291">
    <property type="entry name" value="NAD(P)-bd_dom_sf"/>
</dbReference>
<accession>A0A1Y1WWY8</accession>
<evidence type="ECO:0000313" key="4">
    <source>
        <dbReference type="Proteomes" id="UP000193498"/>
    </source>
</evidence>
<dbReference type="Gene3D" id="3.40.50.720">
    <property type="entry name" value="NAD(P)-binding Rossmann-like Domain"/>
    <property type="match status" value="1"/>
</dbReference>
<sequence>MVFSDSIKGKTVLITGATWGGLGAEAARVIAKYGAKLVIVAGRRQSSLDETIGKIKQETPSANLRSLVIDLASLDSVRDAAKEVNEYTEPIDVLINNAAIMAAPYSRTKDGFEAQFGINYLAPFLFTNLILDRLLASSQGPRVVNVSSSGHQISKIRFADPGFSDGRTYEKWQAYGQSKTAIILFTKELSNRYKSKGLVAFSLHPGVISTNLANHLNLADEFKENFLDADGQPWMSEEVLKSLTWKTIPQGAATHIVAAFDPSIVNQSGSYLEDAKVSNETARPYALDDSNAQQLWKLSEDLVKYPELVA</sequence>
<name>A0A1Y1WWY8_9FUNG</name>
<comment type="caution">
    <text evidence="3">The sequence shown here is derived from an EMBL/GenBank/DDBJ whole genome shotgun (WGS) entry which is preliminary data.</text>
</comment>
<dbReference type="Pfam" id="PF00106">
    <property type="entry name" value="adh_short"/>
    <property type="match status" value="1"/>
</dbReference>
<dbReference type="OrthoDB" id="191139at2759"/>
<evidence type="ECO:0000256" key="1">
    <source>
        <dbReference type="ARBA" id="ARBA00023002"/>
    </source>
</evidence>
<keyword evidence="1" id="KW-0560">Oxidoreductase</keyword>
<dbReference type="AlphaFoldDB" id="A0A1Y1WWY8"/>
<proteinExistence type="inferred from homology"/>
<dbReference type="SUPFAM" id="SSF51735">
    <property type="entry name" value="NAD(P)-binding Rossmann-fold domains"/>
    <property type="match status" value="1"/>
</dbReference>
<keyword evidence="4" id="KW-1185">Reference proteome</keyword>
<reference evidence="3 4" key="1">
    <citation type="submission" date="2016-07" db="EMBL/GenBank/DDBJ databases">
        <title>Pervasive Adenine N6-methylation of Active Genes in Fungi.</title>
        <authorList>
            <consortium name="DOE Joint Genome Institute"/>
            <person name="Mondo S.J."/>
            <person name="Dannebaum R.O."/>
            <person name="Kuo R.C."/>
            <person name="Labutti K."/>
            <person name="Haridas S."/>
            <person name="Kuo A."/>
            <person name="Salamov A."/>
            <person name="Ahrendt S.R."/>
            <person name="Lipzen A."/>
            <person name="Sullivan W."/>
            <person name="Andreopoulos W.B."/>
            <person name="Clum A."/>
            <person name="Lindquist E."/>
            <person name="Daum C."/>
            <person name="Ramamoorthy G.K."/>
            <person name="Gryganskyi A."/>
            <person name="Culley D."/>
            <person name="Magnuson J.K."/>
            <person name="James T.Y."/>
            <person name="O'Malley M.A."/>
            <person name="Stajich J.E."/>
            <person name="Spatafora J.W."/>
            <person name="Visel A."/>
            <person name="Grigoriev I.V."/>
        </authorList>
    </citation>
    <scope>NUCLEOTIDE SEQUENCE [LARGE SCALE GENOMIC DNA]</scope>
    <source>
        <strain evidence="3 4">CBS 931.73</strain>
    </source>
</reference>
<evidence type="ECO:0000256" key="2">
    <source>
        <dbReference type="RuleBase" id="RU000363"/>
    </source>
</evidence>
<dbReference type="PANTHER" id="PTHR43157:SF31">
    <property type="entry name" value="PHOSPHATIDYLINOSITOL-GLYCAN BIOSYNTHESIS CLASS F PROTEIN"/>
    <property type="match status" value="1"/>
</dbReference>
<dbReference type="PANTHER" id="PTHR43157">
    <property type="entry name" value="PHOSPHATIDYLINOSITOL-GLYCAN BIOSYNTHESIS CLASS F PROTEIN-RELATED"/>
    <property type="match status" value="1"/>
</dbReference>
<evidence type="ECO:0000313" key="3">
    <source>
        <dbReference type="EMBL" id="ORX78057.1"/>
    </source>
</evidence>
<dbReference type="CDD" id="cd05327">
    <property type="entry name" value="retinol-DH_like_SDR_c_like"/>
    <property type="match status" value="1"/>
</dbReference>
<dbReference type="PRINTS" id="PR00080">
    <property type="entry name" value="SDRFAMILY"/>
</dbReference>
<protein>
    <submittedName>
        <fullName evidence="3">NAD(P)-binding protein</fullName>
    </submittedName>
</protein>
<organism evidence="3 4">
    <name type="scientific">Basidiobolus meristosporus CBS 931.73</name>
    <dbReference type="NCBI Taxonomy" id="1314790"/>
    <lineage>
        <taxon>Eukaryota</taxon>
        <taxon>Fungi</taxon>
        <taxon>Fungi incertae sedis</taxon>
        <taxon>Zoopagomycota</taxon>
        <taxon>Entomophthoromycotina</taxon>
        <taxon>Basidiobolomycetes</taxon>
        <taxon>Basidiobolales</taxon>
        <taxon>Basidiobolaceae</taxon>
        <taxon>Basidiobolus</taxon>
    </lineage>
</organism>
<dbReference type="EMBL" id="MCFE01000847">
    <property type="protein sequence ID" value="ORX78057.1"/>
    <property type="molecule type" value="Genomic_DNA"/>
</dbReference>